<dbReference type="Proteomes" id="UP000468581">
    <property type="component" value="Unassembled WGS sequence"/>
</dbReference>
<evidence type="ECO:0008006" key="3">
    <source>
        <dbReference type="Google" id="ProtNLM"/>
    </source>
</evidence>
<comment type="caution">
    <text evidence="1">The sequence shown here is derived from an EMBL/GenBank/DDBJ whole genome shotgun (WGS) entry which is preliminary data.</text>
</comment>
<sequence>MKNKNNTYILLTLVLVVWGLIAYRVFSALGPEDEVVAPEIAAVSFTPKAVKEQDTFNISSYSRDPFLGTFKTKPKPKKKRIAVVKEETPWPQIRYAGLMGDGNSDESIFFVFINGKQYLLKQNDSMEDIRLIKGDKETVTLSFKGRKKVVNMQ</sequence>
<proteinExistence type="predicted"/>
<organism evidence="1 2">
    <name type="scientific">Leptobacterium flavescens</name>
    <dbReference type="NCBI Taxonomy" id="472055"/>
    <lineage>
        <taxon>Bacteria</taxon>
        <taxon>Pseudomonadati</taxon>
        <taxon>Bacteroidota</taxon>
        <taxon>Flavobacteriia</taxon>
        <taxon>Flavobacteriales</taxon>
        <taxon>Flavobacteriaceae</taxon>
        <taxon>Leptobacterium</taxon>
    </lineage>
</organism>
<protein>
    <recommendedName>
        <fullName evidence="3">Type II secretion system protein GspC N-terminal domain-containing protein</fullName>
    </recommendedName>
</protein>
<reference evidence="1 2" key="1">
    <citation type="submission" date="2020-01" db="EMBL/GenBank/DDBJ databases">
        <title>Leptobacterium flavescens.</title>
        <authorList>
            <person name="Wang G."/>
        </authorList>
    </citation>
    <scope>NUCLEOTIDE SEQUENCE [LARGE SCALE GENOMIC DNA]</scope>
    <source>
        <strain evidence="1 2">KCTC 22160</strain>
    </source>
</reference>
<evidence type="ECO:0000313" key="1">
    <source>
        <dbReference type="EMBL" id="NER12975.1"/>
    </source>
</evidence>
<dbReference type="EMBL" id="JAABOO010000001">
    <property type="protein sequence ID" value="NER12975.1"/>
    <property type="molecule type" value="Genomic_DNA"/>
</dbReference>
<keyword evidence="2" id="KW-1185">Reference proteome</keyword>
<evidence type="ECO:0000313" key="2">
    <source>
        <dbReference type="Proteomes" id="UP000468581"/>
    </source>
</evidence>
<name>A0A6P0UI57_9FLAO</name>
<dbReference type="RefSeq" id="WP_163605979.1">
    <property type="nucleotide sequence ID" value="NZ_JAABOO010000001.1"/>
</dbReference>
<accession>A0A6P0UI57</accession>
<gene>
    <name evidence="1" type="ORF">GWK08_05960</name>
</gene>
<dbReference type="AlphaFoldDB" id="A0A6P0UI57"/>